<dbReference type="EMBL" id="QSPP01000001">
    <property type="protein sequence ID" value="RGJ92267.1"/>
    <property type="molecule type" value="Genomic_DNA"/>
</dbReference>
<dbReference type="RefSeq" id="WP_005807227.1">
    <property type="nucleotide sequence ID" value="NZ_JBCOEE010000115.1"/>
</dbReference>
<dbReference type="Proteomes" id="UP000260640">
    <property type="component" value="Unassembled WGS sequence"/>
</dbReference>
<name>A0A3E4JWJ3_PHOVU</name>
<accession>A0A3E4JWJ3</accession>
<comment type="caution">
    <text evidence="1">The sequence shown here is derived from an EMBL/GenBank/DDBJ whole genome shotgun (WGS) entry which is preliminary data.</text>
</comment>
<sequence>MSNRTFDNESDIIGLSCTLSTAYKGYTEGVIVDDYGTTIVVRLESGKEISVFRDEIIIHD</sequence>
<evidence type="ECO:0000313" key="1">
    <source>
        <dbReference type="EMBL" id="RGJ92267.1"/>
    </source>
</evidence>
<organism evidence="1 2">
    <name type="scientific">Phocaeicola vulgatus</name>
    <name type="common">Bacteroides vulgatus</name>
    <dbReference type="NCBI Taxonomy" id="821"/>
    <lineage>
        <taxon>Bacteria</taxon>
        <taxon>Pseudomonadati</taxon>
        <taxon>Bacteroidota</taxon>
        <taxon>Bacteroidia</taxon>
        <taxon>Bacteroidales</taxon>
        <taxon>Bacteroidaceae</taxon>
        <taxon>Phocaeicola</taxon>
    </lineage>
</organism>
<dbReference type="AlphaFoldDB" id="A0A3E4JWJ3"/>
<protein>
    <submittedName>
        <fullName evidence="1">Ribonuclease P</fullName>
    </submittedName>
</protein>
<gene>
    <name evidence="1" type="ORF">DXD46_00625</name>
</gene>
<proteinExistence type="predicted"/>
<reference evidence="1 2" key="1">
    <citation type="submission" date="2018-08" db="EMBL/GenBank/DDBJ databases">
        <title>A genome reference for cultivated species of the human gut microbiota.</title>
        <authorList>
            <person name="Zou Y."/>
            <person name="Xue W."/>
            <person name="Luo G."/>
        </authorList>
    </citation>
    <scope>NUCLEOTIDE SEQUENCE [LARGE SCALE GENOMIC DNA]</scope>
    <source>
        <strain evidence="1 2">TM05-16</strain>
    </source>
</reference>
<evidence type="ECO:0000313" key="2">
    <source>
        <dbReference type="Proteomes" id="UP000260640"/>
    </source>
</evidence>